<dbReference type="InterPro" id="IPR009571">
    <property type="entry name" value="SUR7/Rim9-like_fungi"/>
</dbReference>
<evidence type="ECO:0000313" key="4">
    <source>
        <dbReference type="Proteomes" id="UP000780801"/>
    </source>
</evidence>
<evidence type="ECO:0000256" key="2">
    <source>
        <dbReference type="SAM" id="Phobius"/>
    </source>
</evidence>
<evidence type="ECO:0000313" key="3">
    <source>
        <dbReference type="EMBL" id="KAF9580704.1"/>
    </source>
</evidence>
<comment type="caution">
    <text evidence="3">The sequence shown here is derived from an EMBL/GenBank/DDBJ whole genome shotgun (WGS) entry which is preliminary data.</text>
</comment>
<dbReference type="GO" id="GO:0005886">
    <property type="term" value="C:plasma membrane"/>
    <property type="evidence" value="ECO:0007669"/>
    <property type="project" value="InterPro"/>
</dbReference>
<feature type="transmembrane region" description="Helical" evidence="2">
    <location>
        <begin position="111"/>
        <end position="140"/>
    </location>
</feature>
<organism evidence="3 4">
    <name type="scientific">Lunasporangiospora selenospora</name>
    <dbReference type="NCBI Taxonomy" id="979761"/>
    <lineage>
        <taxon>Eukaryota</taxon>
        <taxon>Fungi</taxon>
        <taxon>Fungi incertae sedis</taxon>
        <taxon>Mucoromycota</taxon>
        <taxon>Mortierellomycotina</taxon>
        <taxon>Mortierellomycetes</taxon>
        <taxon>Mortierellales</taxon>
        <taxon>Mortierellaceae</taxon>
        <taxon>Lunasporangiospora</taxon>
    </lineage>
</organism>
<dbReference type="AlphaFoldDB" id="A0A9P6KCU1"/>
<keyword evidence="4" id="KW-1185">Reference proteome</keyword>
<keyword evidence="2" id="KW-0472">Membrane</keyword>
<reference evidence="3" key="1">
    <citation type="journal article" date="2020" name="Fungal Divers.">
        <title>Resolving the Mortierellaceae phylogeny through synthesis of multi-gene phylogenetics and phylogenomics.</title>
        <authorList>
            <person name="Vandepol N."/>
            <person name="Liber J."/>
            <person name="Desiro A."/>
            <person name="Na H."/>
            <person name="Kennedy M."/>
            <person name="Barry K."/>
            <person name="Grigoriev I.V."/>
            <person name="Miller A.N."/>
            <person name="O'Donnell K."/>
            <person name="Stajich J.E."/>
            <person name="Bonito G."/>
        </authorList>
    </citation>
    <scope>NUCLEOTIDE SEQUENCE</scope>
    <source>
        <strain evidence="3">KOD1015</strain>
    </source>
</reference>
<accession>A0A9P6KCU1</accession>
<evidence type="ECO:0000256" key="1">
    <source>
        <dbReference type="SAM" id="MobiDB-lite"/>
    </source>
</evidence>
<keyword evidence="2" id="KW-1133">Transmembrane helix</keyword>
<gene>
    <name evidence="3" type="ORF">BGW38_002531</name>
</gene>
<feature type="transmembrane region" description="Helical" evidence="2">
    <location>
        <begin position="160"/>
        <end position="182"/>
    </location>
</feature>
<protein>
    <submittedName>
        <fullName evidence="3">Uncharacterized protein</fullName>
    </submittedName>
</protein>
<dbReference type="OrthoDB" id="2327445at2759"/>
<keyword evidence="2" id="KW-0812">Transmembrane</keyword>
<feature type="region of interest" description="Disordered" evidence="1">
    <location>
        <begin position="192"/>
        <end position="211"/>
    </location>
</feature>
<name>A0A9P6KCU1_9FUNG</name>
<feature type="transmembrane region" description="Helical" evidence="2">
    <location>
        <begin position="85"/>
        <end position="104"/>
    </location>
</feature>
<dbReference type="Pfam" id="PF06687">
    <property type="entry name" value="SUR7"/>
    <property type="match status" value="1"/>
</dbReference>
<sequence length="211" mass="23492">MFFVIVSFFVNLATVLLLFLVSIGDLTTAGFFTTFHFLKVTFLNGEGPLGGWLDKPFDVLTLGLWNVCAGKNGVIFACHEAHIDYSLATCVAFLAFLLSLLALWPRFRKRWIHVISAFLSLLVTLACVLLMVMVFTVFVTRKVQFERYITPETDVDLGPGVWITLALVPLTVFGSLFGAFSVCCPGRLGRRRGEQEDNLPESKEEVSEPMA</sequence>
<dbReference type="EMBL" id="JAABOA010001898">
    <property type="protein sequence ID" value="KAF9580704.1"/>
    <property type="molecule type" value="Genomic_DNA"/>
</dbReference>
<dbReference type="Proteomes" id="UP000780801">
    <property type="component" value="Unassembled WGS sequence"/>
</dbReference>
<proteinExistence type="predicted"/>